<accession>A0A6G9CPN8</accession>
<evidence type="ECO:0000313" key="2">
    <source>
        <dbReference type="Proteomes" id="UP000502345"/>
    </source>
</evidence>
<evidence type="ECO:0000313" key="1">
    <source>
        <dbReference type="EMBL" id="QIP38611.1"/>
    </source>
</evidence>
<dbReference type="EMBL" id="CP050124">
    <property type="protein sequence ID" value="QIP38611.1"/>
    <property type="molecule type" value="Genomic_DNA"/>
</dbReference>
<proteinExistence type="predicted"/>
<name>A0A6G9CPN8_RHOER</name>
<sequence length="60" mass="6795">MRFRLWVDEKQPDRGVRSGFCSTTPGYAPKPRPRFRLFTLGGELPMLTGVSVNPVPWSTT</sequence>
<reference evidence="1 2" key="1">
    <citation type="submission" date="2020-03" db="EMBL/GenBank/DDBJ databases">
        <title>Screen low temperature-resistant strains for efficient degradation of petroleum hydrocarbons under the low temperature.</title>
        <authorList>
            <person name="Wang Y."/>
            <person name="Chen J."/>
        </authorList>
    </citation>
    <scope>NUCLEOTIDE SEQUENCE [LARGE SCALE GENOMIC DNA]</scope>
    <source>
        <strain evidence="1 2">KB1</strain>
    </source>
</reference>
<dbReference type="AlphaFoldDB" id="A0A6G9CPN8"/>
<dbReference type="Proteomes" id="UP000502345">
    <property type="component" value="Chromosome"/>
</dbReference>
<protein>
    <submittedName>
        <fullName evidence="1">Uncharacterized protein</fullName>
    </submittedName>
</protein>
<gene>
    <name evidence="1" type="ORF">G9444_1367</name>
</gene>
<organism evidence="1 2">
    <name type="scientific">Rhodococcus erythropolis</name>
    <name type="common">Arthrobacter picolinophilus</name>
    <dbReference type="NCBI Taxonomy" id="1833"/>
    <lineage>
        <taxon>Bacteria</taxon>
        <taxon>Bacillati</taxon>
        <taxon>Actinomycetota</taxon>
        <taxon>Actinomycetes</taxon>
        <taxon>Mycobacteriales</taxon>
        <taxon>Nocardiaceae</taxon>
        <taxon>Rhodococcus</taxon>
        <taxon>Rhodococcus erythropolis group</taxon>
    </lineage>
</organism>